<reference evidence="1" key="2">
    <citation type="submission" date="2023-01" db="EMBL/GenBank/DDBJ databases">
        <title>Draft genome sequence of Portibacter lacus strain NBRC 108769.</title>
        <authorList>
            <person name="Sun Q."/>
            <person name="Mori K."/>
        </authorList>
    </citation>
    <scope>NUCLEOTIDE SEQUENCE</scope>
    <source>
        <strain evidence="1">NBRC 108769</strain>
    </source>
</reference>
<accession>A0AA37SM39</accession>
<comment type="caution">
    <text evidence="1">The sequence shown here is derived from an EMBL/GenBank/DDBJ whole genome shotgun (WGS) entry which is preliminary data.</text>
</comment>
<dbReference type="Proteomes" id="UP001156666">
    <property type="component" value="Unassembled WGS sequence"/>
</dbReference>
<protein>
    <submittedName>
        <fullName evidence="1">Uncharacterized protein</fullName>
    </submittedName>
</protein>
<dbReference type="EMBL" id="BSOH01000001">
    <property type="protein sequence ID" value="GLR15892.1"/>
    <property type="molecule type" value="Genomic_DNA"/>
</dbReference>
<organism evidence="1 2">
    <name type="scientific">Portibacter lacus</name>
    <dbReference type="NCBI Taxonomy" id="1099794"/>
    <lineage>
        <taxon>Bacteria</taxon>
        <taxon>Pseudomonadati</taxon>
        <taxon>Bacteroidota</taxon>
        <taxon>Saprospiria</taxon>
        <taxon>Saprospirales</taxon>
        <taxon>Haliscomenobacteraceae</taxon>
        <taxon>Portibacter</taxon>
    </lineage>
</organism>
<proteinExistence type="predicted"/>
<keyword evidence="2" id="KW-1185">Reference proteome</keyword>
<gene>
    <name evidence="1" type="ORF">GCM10007940_05070</name>
</gene>
<sequence length="57" mass="6372">MALLGLFHGNLKAVIVKVSQEQHEIIDAQQSEILRLTKLLNAKVESQIDMKSEVAEN</sequence>
<reference evidence="1" key="1">
    <citation type="journal article" date="2014" name="Int. J. Syst. Evol. Microbiol.">
        <title>Complete genome sequence of Corynebacterium casei LMG S-19264T (=DSM 44701T), isolated from a smear-ripened cheese.</title>
        <authorList>
            <consortium name="US DOE Joint Genome Institute (JGI-PGF)"/>
            <person name="Walter F."/>
            <person name="Albersmeier A."/>
            <person name="Kalinowski J."/>
            <person name="Ruckert C."/>
        </authorList>
    </citation>
    <scope>NUCLEOTIDE SEQUENCE</scope>
    <source>
        <strain evidence="1">NBRC 108769</strain>
    </source>
</reference>
<evidence type="ECO:0000313" key="1">
    <source>
        <dbReference type="EMBL" id="GLR15892.1"/>
    </source>
</evidence>
<name>A0AA37SM39_9BACT</name>
<dbReference type="AlphaFoldDB" id="A0AA37SM39"/>
<evidence type="ECO:0000313" key="2">
    <source>
        <dbReference type="Proteomes" id="UP001156666"/>
    </source>
</evidence>